<proteinExistence type="inferred from homology"/>
<dbReference type="EMBL" id="CP115156">
    <property type="protein sequence ID" value="WBL31355.1"/>
    <property type="molecule type" value="Genomic_DNA"/>
</dbReference>
<gene>
    <name evidence="10" type="ORF">O7R10_01960</name>
</gene>
<feature type="transmembrane region" description="Helical" evidence="9">
    <location>
        <begin position="223"/>
        <end position="244"/>
    </location>
</feature>
<evidence type="ECO:0000256" key="9">
    <source>
        <dbReference type="SAM" id="Phobius"/>
    </source>
</evidence>
<keyword evidence="11" id="KW-1185">Reference proteome</keyword>
<organism evidence="10 11">
    <name type="scientific">Candidatus Phytoplasma sacchari</name>
    <dbReference type="NCBI Taxonomy" id="2609813"/>
    <lineage>
        <taxon>Bacteria</taxon>
        <taxon>Bacillati</taxon>
        <taxon>Mycoplasmatota</taxon>
        <taxon>Mollicutes</taxon>
        <taxon>Acholeplasmatales</taxon>
        <taxon>Acholeplasmataceae</taxon>
        <taxon>Candidatus Phytoplasma</taxon>
        <taxon>16SrXI (Rice yellow dwarf group)</taxon>
    </lineage>
</organism>
<feature type="transmembrane region" description="Helical" evidence="9">
    <location>
        <begin position="256"/>
        <end position="277"/>
    </location>
</feature>
<accession>A0ABY7M373</accession>
<keyword evidence="7 9" id="KW-0472">Membrane</keyword>
<keyword evidence="4" id="KW-1003">Cell membrane</keyword>
<comment type="subcellular location">
    <subcellularLocation>
        <location evidence="1 8">Cell membrane</location>
        <topology evidence="1 8">Multi-pass membrane protein</topology>
    </subcellularLocation>
</comment>
<protein>
    <submittedName>
        <fullName evidence="10">Metal ABC transporter permease</fullName>
    </submittedName>
</protein>
<feature type="transmembrane region" description="Helical" evidence="9">
    <location>
        <begin position="12"/>
        <end position="31"/>
    </location>
</feature>
<dbReference type="Gene3D" id="1.10.3470.10">
    <property type="entry name" value="ABC transporter involved in vitamin B12 uptake, BtuC"/>
    <property type="match status" value="1"/>
</dbReference>
<dbReference type="CDD" id="cd06550">
    <property type="entry name" value="TM_ABC_iron-siderophores_like"/>
    <property type="match status" value="1"/>
</dbReference>
<sequence length="347" mass="39545">MVLFNYTFLKVLLGIYFLGCSASILGVFVILKKQSLVGDAISHTVLPGITLVYIWFKNTDEWVLWIGSFIGAFVSLFLMEIIKKYSKIKIDAILSLVLSSFFGLGNVLICFIQNKMSDNKIAVLEKFILGQVALISFKSVLYIGIVTIIVSISVFLLWKELKIFIFDEMFAKSVGFDTNIISFILNILLIGIVVSSLKLIGIILTSAFLIIPGIIARQFSDHLNINIFISVCVTFLTGLIGAIISSQIKHMPTGPIIIVIMFIFFIFSIMISPKYGIIKNYLKKKKYSKQIMKFQKLINFYYDKKKINIKEIDPFLFQYKYLIFFEDQIIITEKGIKKIENLINGYI</sequence>
<dbReference type="InterPro" id="IPR001626">
    <property type="entry name" value="ABC_TroCD"/>
</dbReference>
<evidence type="ECO:0000256" key="6">
    <source>
        <dbReference type="ARBA" id="ARBA00022989"/>
    </source>
</evidence>
<dbReference type="Pfam" id="PF00950">
    <property type="entry name" value="ABC-3"/>
    <property type="match status" value="1"/>
</dbReference>
<feature type="transmembrane region" description="Helical" evidence="9">
    <location>
        <begin position="36"/>
        <end position="56"/>
    </location>
</feature>
<dbReference type="Proteomes" id="UP001210120">
    <property type="component" value="Chromosome"/>
</dbReference>
<evidence type="ECO:0000256" key="1">
    <source>
        <dbReference type="ARBA" id="ARBA00004651"/>
    </source>
</evidence>
<dbReference type="PANTHER" id="PTHR30477">
    <property type="entry name" value="ABC-TRANSPORTER METAL-BINDING PROTEIN"/>
    <property type="match status" value="1"/>
</dbReference>
<dbReference type="PANTHER" id="PTHR30477:SF3">
    <property type="entry name" value="METAL TRANSPORT SYSTEM MEMBRANE PROTEIN CT_069-RELATED"/>
    <property type="match status" value="1"/>
</dbReference>
<feature type="transmembrane region" description="Helical" evidence="9">
    <location>
        <begin position="170"/>
        <end position="193"/>
    </location>
</feature>
<feature type="transmembrane region" description="Helical" evidence="9">
    <location>
        <begin position="93"/>
        <end position="114"/>
    </location>
</feature>
<evidence type="ECO:0000256" key="8">
    <source>
        <dbReference type="RuleBase" id="RU003943"/>
    </source>
</evidence>
<reference evidence="10" key="1">
    <citation type="submission" date="2022-12" db="EMBL/GenBank/DDBJ databases">
        <title>Genomic Characterization of Candidatus Phytoplasma sacchari in China.</title>
        <authorList>
            <person name="Zhang R.-Y."/>
        </authorList>
    </citation>
    <scope>NUCLEOTIDE SEQUENCE [LARGE SCALE GENOMIC DNA]</scope>
    <source>
        <strain evidence="10">SCWL1</strain>
    </source>
</reference>
<name>A0ABY7M373_9MOLU</name>
<feature type="transmembrane region" description="Helical" evidence="9">
    <location>
        <begin position="134"/>
        <end position="158"/>
    </location>
</feature>
<keyword evidence="3 8" id="KW-0813">Transport</keyword>
<dbReference type="SUPFAM" id="SSF81345">
    <property type="entry name" value="ABC transporter involved in vitamin B12 uptake, BtuC"/>
    <property type="match status" value="1"/>
</dbReference>
<evidence type="ECO:0000313" key="10">
    <source>
        <dbReference type="EMBL" id="WBL31355.1"/>
    </source>
</evidence>
<keyword evidence="6 9" id="KW-1133">Transmembrane helix</keyword>
<evidence type="ECO:0000256" key="4">
    <source>
        <dbReference type="ARBA" id="ARBA00022475"/>
    </source>
</evidence>
<evidence type="ECO:0000256" key="3">
    <source>
        <dbReference type="ARBA" id="ARBA00022448"/>
    </source>
</evidence>
<evidence type="ECO:0000256" key="2">
    <source>
        <dbReference type="ARBA" id="ARBA00008034"/>
    </source>
</evidence>
<evidence type="ECO:0000313" key="11">
    <source>
        <dbReference type="Proteomes" id="UP001210120"/>
    </source>
</evidence>
<dbReference type="InterPro" id="IPR037294">
    <property type="entry name" value="ABC_BtuC-like"/>
</dbReference>
<keyword evidence="5 8" id="KW-0812">Transmembrane</keyword>
<evidence type="ECO:0000256" key="7">
    <source>
        <dbReference type="ARBA" id="ARBA00023136"/>
    </source>
</evidence>
<evidence type="ECO:0000256" key="5">
    <source>
        <dbReference type="ARBA" id="ARBA00022692"/>
    </source>
</evidence>
<feature type="transmembrane region" description="Helical" evidence="9">
    <location>
        <begin position="62"/>
        <end position="81"/>
    </location>
</feature>
<comment type="similarity">
    <text evidence="2 8">Belongs to the ABC-3 integral membrane protein family.</text>
</comment>